<name>A0ABP8SYQ5_9ACTN</name>
<accession>A0ABP8SYQ5</accession>
<dbReference type="Proteomes" id="UP001500307">
    <property type="component" value="Unassembled WGS sequence"/>
</dbReference>
<organism evidence="1 2">
    <name type="scientific">Micromonospora coerulea</name>
    <dbReference type="NCBI Taxonomy" id="47856"/>
    <lineage>
        <taxon>Bacteria</taxon>
        <taxon>Bacillati</taxon>
        <taxon>Actinomycetota</taxon>
        <taxon>Actinomycetes</taxon>
        <taxon>Micromonosporales</taxon>
        <taxon>Micromonosporaceae</taxon>
        <taxon>Micromonospora</taxon>
    </lineage>
</organism>
<reference evidence="2" key="1">
    <citation type="journal article" date="2019" name="Int. J. Syst. Evol. Microbiol.">
        <title>The Global Catalogue of Microorganisms (GCM) 10K type strain sequencing project: providing services to taxonomists for standard genome sequencing and annotation.</title>
        <authorList>
            <consortium name="The Broad Institute Genomics Platform"/>
            <consortium name="The Broad Institute Genome Sequencing Center for Infectious Disease"/>
            <person name="Wu L."/>
            <person name="Ma J."/>
        </authorList>
    </citation>
    <scope>NUCLEOTIDE SEQUENCE [LARGE SCALE GENOMIC DNA]</scope>
    <source>
        <strain evidence="2">JCM 3175</strain>
    </source>
</reference>
<evidence type="ECO:0000313" key="2">
    <source>
        <dbReference type="Proteomes" id="UP001500307"/>
    </source>
</evidence>
<comment type="caution">
    <text evidence="1">The sequence shown here is derived from an EMBL/GenBank/DDBJ whole genome shotgun (WGS) entry which is preliminary data.</text>
</comment>
<gene>
    <name evidence="1" type="ORF">GCM10023176_48050</name>
</gene>
<proteinExistence type="predicted"/>
<dbReference type="EMBL" id="BAABGU010000031">
    <property type="protein sequence ID" value="GAA4576507.1"/>
    <property type="molecule type" value="Genomic_DNA"/>
</dbReference>
<keyword evidence="2" id="KW-1185">Reference proteome</keyword>
<evidence type="ECO:0000313" key="1">
    <source>
        <dbReference type="EMBL" id="GAA4576507.1"/>
    </source>
</evidence>
<protein>
    <submittedName>
        <fullName evidence="1">Uncharacterized protein</fullName>
    </submittedName>
</protein>
<sequence>MWRRAPGGRADGSDLAAVHIDVTLSQRRTPFQAPAPTGRTGEEPVAYRGTPTIAWAEVAVRKEEVAQVAVRPTPCRSA</sequence>